<feature type="signal peptide" evidence="2">
    <location>
        <begin position="1"/>
        <end position="19"/>
    </location>
</feature>
<keyword evidence="1" id="KW-0812">Transmembrane</keyword>
<evidence type="ECO:0000313" key="3">
    <source>
        <dbReference type="EMBL" id="TVY16956.1"/>
    </source>
</evidence>
<keyword evidence="4" id="KW-1185">Reference proteome</keyword>
<comment type="caution">
    <text evidence="3">The sequence shown here is derived from an EMBL/GenBank/DDBJ whole genome shotgun (WGS) entry which is preliminary data.</text>
</comment>
<keyword evidence="1" id="KW-1133">Transmembrane helix</keyword>
<keyword evidence="1" id="KW-0472">Membrane</keyword>
<dbReference type="Pfam" id="PF06687">
    <property type="entry name" value="SUR7"/>
    <property type="match status" value="1"/>
</dbReference>
<accession>A0A8T9BBM9</accession>
<dbReference type="Proteomes" id="UP000469559">
    <property type="component" value="Unassembled WGS sequence"/>
</dbReference>
<evidence type="ECO:0000256" key="2">
    <source>
        <dbReference type="SAM" id="SignalP"/>
    </source>
</evidence>
<gene>
    <name evidence="3" type="ORF">LARI1_G006753</name>
</gene>
<feature type="transmembrane region" description="Helical" evidence="1">
    <location>
        <begin position="241"/>
        <end position="262"/>
    </location>
</feature>
<dbReference type="PANTHER" id="PTHR28019:SF7">
    <property type="entry name" value="SUR7 PROTEIN"/>
    <property type="match status" value="1"/>
</dbReference>
<dbReference type="InterPro" id="IPR052413">
    <property type="entry name" value="SUR7_domain"/>
</dbReference>
<keyword evidence="2" id="KW-0732">Signal</keyword>
<dbReference type="GO" id="GO:0051285">
    <property type="term" value="C:cell cortex of cell tip"/>
    <property type="evidence" value="ECO:0007669"/>
    <property type="project" value="TreeGrafter"/>
</dbReference>
<dbReference type="EMBL" id="QGMF01000307">
    <property type="protein sequence ID" value="TVY16956.1"/>
    <property type="molecule type" value="Genomic_DNA"/>
</dbReference>
<dbReference type="InterPro" id="IPR009571">
    <property type="entry name" value="SUR7/Rim9-like_fungi"/>
</dbReference>
<name>A0A8T9BBM9_9HELO</name>
<feature type="transmembrane region" description="Helical" evidence="1">
    <location>
        <begin position="207"/>
        <end position="229"/>
    </location>
</feature>
<sequence>MRATALLPMACAIVGFVLSMLCLFAGHKPGFMEEYHIITLNTSTLGHNLIDKAATTTTSSTATPTATSIGSLLSGIKHNITDTIEGDLNGILNDVADKLSQKLGIKQWYSLHLMDSCEGTYAPNATEKGADLNITTCSNETAMCKLFNLPKSSLLLTCAQLVHFNIEKHLNQQLEAGGLHINLTDLDFPDDIQKGLNDLTTALNATFVLYCIGIAAAGLAILTALVAFFLSGSRLISFGNLGLTSLSFAALLIASIIVTVVMKKASHLINKYGNAIGLYAYKGGKYLTITWVAVAVMAAASLCWVVEFCVGRRNKGREFSEKSTRGWGGWNRRRSDEAALRRSGV</sequence>
<protein>
    <recommendedName>
        <fullName evidence="5">SUR7 family protein pun1</fullName>
    </recommendedName>
</protein>
<evidence type="ECO:0008006" key="5">
    <source>
        <dbReference type="Google" id="ProtNLM"/>
    </source>
</evidence>
<dbReference type="GO" id="GO:0031505">
    <property type="term" value="P:fungal-type cell wall organization"/>
    <property type="evidence" value="ECO:0007669"/>
    <property type="project" value="TreeGrafter"/>
</dbReference>
<evidence type="ECO:0000313" key="4">
    <source>
        <dbReference type="Proteomes" id="UP000469559"/>
    </source>
</evidence>
<dbReference type="PANTHER" id="PTHR28019">
    <property type="entry name" value="CELL MEMBRANE PROTEIN YLR413W-RELATED"/>
    <property type="match status" value="1"/>
</dbReference>
<organism evidence="3 4">
    <name type="scientific">Lachnellula arida</name>
    <dbReference type="NCBI Taxonomy" id="1316785"/>
    <lineage>
        <taxon>Eukaryota</taxon>
        <taxon>Fungi</taxon>
        <taxon>Dikarya</taxon>
        <taxon>Ascomycota</taxon>
        <taxon>Pezizomycotina</taxon>
        <taxon>Leotiomycetes</taxon>
        <taxon>Helotiales</taxon>
        <taxon>Lachnaceae</taxon>
        <taxon>Lachnellula</taxon>
    </lineage>
</organism>
<proteinExistence type="predicted"/>
<evidence type="ECO:0000256" key="1">
    <source>
        <dbReference type="SAM" id="Phobius"/>
    </source>
</evidence>
<feature type="transmembrane region" description="Helical" evidence="1">
    <location>
        <begin position="289"/>
        <end position="310"/>
    </location>
</feature>
<dbReference type="AlphaFoldDB" id="A0A8T9BBM9"/>
<dbReference type="GO" id="GO:0005886">
    <property type="term" value="C:plasma membrane"/>
    <property type="evidence" value="ECO:0007669"/>
    <property type="project" value="InterPro"/>
</dbReference>
<dbReference type="OrthoDB" id="4159154at2759"/>
<reference evidence="3 4" key="1">
    <citation type="submission" date="2018-05" db="EMBL/GenBank/DDBJ databases">
        <title>Whole genome sequencing for identification of molecular markers to develop diagnostic detection tools for the regulated plant pathogen Lachnellula willkommii.</title>
        <authorList>
            <person name="Giroux E."/>
            <person name="Bilodeau G."/>
        </authorList>
    </citation>
    <scope>NUCLEOTIDE SEQUENCE [LARGE SCALE GENOMIC DNA]</scope>
    <source>
        <strain evidence="3 4">CBS 203.66</strain>
    </source>
</reference>
<feature type="chain" id="PRO_5035843770" description="SUR7 family protein pun1" evidence="2">
    <location>
        <begin position="20"/>
        <end position="345"/>
    </location>
</feature>